<organism evidence="22">
    <name type="scientific">Xenopus tropicalis</name>
    <name type="common">Western clawed frog</name>
    <name type="synonym">Silurana tropicalis</name>
    <dbReference type="NCBI Taxonomy" id="8364"/>
    <lineage>
        <taxon>Eukaryota</taxon>
        <taxon>Metazoa</taxon>
        <taxon>Chordata</taxon>
        <taxon>Craniata</taxon>
        <taxon>Vertebrata</taxon>
        <taxon>Euteleostomi</taxon>
        <taxon>Amphibia</taxon>
        <taxon>Batrachia</taxon>
        <taxon>Anura</taxon>
        <taxon>Pipoidea</taxon>
        <taxon>Pipidae</taxon>
        <taxon>Xenopodinae</taxon>
        <taxon>Xenopus</taxon>
        <taxon>Silurana</taxon>
    </lineage>
</organism>
<feature type="compositionally biased region" description="Basic and acidic residues" evidence="20">
    <location>
        <begin position="366"/>
        <end position="375"/>
    </location>
</feature>
<evidence type="ECO:0000256" key="4">
    <source>
        <dbReference type="ARBA" id="ARBA00012483"/>
    </source>
</evidence>
<dbReference type="PROSITE" id="PS50089">
    <property type="entry name" value="ZF_RING_2"/>
    <property type="match status" value="1"/>
</dbReference>
<keyword evidence="13" id="KW-0677">Repeat</keyword>
<dbReference type="Bgee" id="ENSXETG00000013316">
    <property type="expression patterns" value="Expressed in 2-cell stage embryo and 12 other cell types or tissues"/>
</dbReference>
<evidence type="ECO:0000256" key="16">
    <source>
        <dbReference type="ARBA" id="ARBA00022833"/>
    </source>
</evidence>
<dbReference type="GO" id="GO:0008270">
    <property type="term" value="F:zinc ion binding"/>
    <property type="evidence" value="ECO:0007669"/>
    <property type="project" value="UniProtKB-KW"/>
</dbReference>
<evidence type="ECO:0000256" key="12">
    <source>
        <dbReference type="ARBA" id="ARBA00022723"/>
    </source>
</evidence>
<dbReference type="GO" id="GO:0005737">
    <property type="term" value="C:cytoplasm"/>
    <property type="evidence" value="ECO:0007669"/>
    <property type="project" value="UniProtKB-SubCell"/>
</dbReference>
<evidence type="ECO:0000256" key="14">
    <source>
        <dbReference type="ARBA" id="ARBA00022771"/>
    </source>
</evidence>
<evidence type="ECO:0000256" key="5">
    <source>
        <dbReference type="ARBA" id="ARBA00022473"/>
    </source>
</evidence>
<dbReference type="InterPro" id="IPR050784">
    <property type="entry name" value="IAP"/>
</dbReference>
<evidence type="ECO:0000256" key="19">
    <source>
        <dbReference type="PROSITE-ProRule" id="PRU00175"/>
    </source>
</evidence>
<evidence type="ECO:0000256" key="18">
    <source>
        <dbReference type="ARBA" id="ARBA00055917"/>
    </source>
</evidence>
<dbReference type="Pfam" id="PF13920">
    <property type="entry name" value="zf-C3HC4_3"/>
    <property type="match status" value="1"/>
</dbReference>
<evidence type="ECO:0000256" key="11">
    <source>
        <dbReference type="ARBA" id="ARBA00022704"/>
    </source>
</evidence>
<dbReference type="FunFam" id="1.10.1170.10:FF:000023">
    <property type="entry name" value="Baculoviral IAP repeat-containing protein 7"/>
    <property type="match status" value="1"/>
</dbReference>
<comment type="similarity">
    <text evidence="3">Belongs to the IAP family.</text>
</comment>
<dbReference type="PROSITE" id="PS50143">
    <property type="entry name" value="BIR_REPEAT_2"/>
    <property type="match status" value="2"/>
</dbReference>
<comment type="catalytic activity">
    <reaction evidence="1">
        <text>S-ubiquitinyl-[E2 ubiquitin-conjugating enzyme]-L-cysteine + [acceptor protein]-L-lysine = [E2 ubiquitin-conjugating enzyme]-L-cysteine + N(6)-ubiquitinyl-[acceptor protein]-L-lysine.</text>
        <dbReference type="EC" id="2.3.2.27"/>
    </reaction>
</comment>
<protein>
    <recommendedName>
        <fullName evidence="4">RING-type E3 ubiquitin transferase</fullName>
        <ecNumber evidence="4">2.3.2.27</ecNumber>
    </recommendedName>
</protein>
<dbReference type="InParanoid" id="F6SQD4"/>
<evidence type="ECO:0000256" key="15">
    <source>
        <dbReference type="ARBA" id="ARBA00022786"/>
    </source>
</evidence>
<dbReference type="SUPFAM" id="SSF57924">
    <property type="entry name" value="Inhibitor of apoptosis (IAP) repeat"/>
    <property type="match status" value="2"/>
</dbReference>
<dbReference type="Gene3D" id="1.10.8.10">
    <property type="entry name" value="DNA helicase RuvA subunit, C-terminal domain"/>
    <property type="match status" value="1"/>
</dbReference>
<dbReference type="Gene3D" id="1.10.1170.10">
    <property type="entry name" value="Inhibitor Of Apoptosis Protein (2mihbC-IAP-1), Chain A"/>
    <property type="match status" value="3"/>
</dbReference>
<dbReference type="FunFam" id="1.10.1170.10:FF:000002">
    <property type="entry name" value="Baculoviral IAP repeat containing 7"/>
    <property type="match status" value="1"/>
</dbReference>
<dbReference type="GO" id="GO:0061630">
    <property type="term" value="F:ubiquitin protein ligase activity"/>
    <property type="evidence" value="ECO:0007669"/>
    <property type="project" value="UniProtKB-EC"/>
</dbReference>
<keyword evidence="9" id="KW-0646">Protease inhibitor</keyword>
<keyword evidence="7" id="KW-0597">Phosphoprotein</keyword>
<dbReference type="AlphaFoldDB" id="F6SQD4"/>
<gene>
    <name evidence="22" type="primary">birc7</name>
</gene>
<dbReference type="HOGENOM" id="CLU_016347_1_0_1"/>
<dbReference type="InterPro" id="IPR048875">
    <property type="entry name" value="BIRC2-3-like_UBA"/>
</dbReference>
<comment type="subcellular location">
    <subcellularLocation>
        <location evidence="2">Cytoplasm</location>
    </subcellularLocation>
</comment>
<dbReference type="FunFam" id="1.10.1170.10:FF:000003">
    <property type="entry name" value="E3 ubiquitin-protein ligase XIAP"/>
    <property type="match status" value="1"/>
</dbReference>
<dbReference type="FunFam" id="1.10.8.10:FF:000165">
    <property type="entry name" value="Baculoviral IAP repeat-containing protein 7"/>
    <property type="match status" value="1"/>
</dbReference>
<keyword evidence="10" id="KW-0053">Apoptosis</keyword>
<evidence type="ECO:0000256" key="8">
    <source>
        <dbReference type="ARBA" id="ARBA00022679"/>
    </source>
</evidence>
<keyword evidence="6" id="KW-0963">Cytoplasm</keyword>
<dbReference type="Xenbase" id="XB-GENE-5914029">
    <property type="gene designation" value="birc7"/>
</dbReference>
<keyword evidence="15" id="KW-0833">Ubl conjugation pathway</keyword>
<dbReference type="InterPro" id="IPR001841">
    <property type="entry name" value="Znf_RING"/>
</dbReference>
<dbReference type="GO" id="GO:0004869">
    <property type="term" value="F:cysteine-type endopeptidase inhibitor activity"/>
    <property type="evidence" value="ECO:0007669"/>
    <property type="project" value="UniProtKB-KW"/>
</dbReference>
<evidence type="ECO:0000256" key="10">
    <source>
        <dbReference type="ARBA" id="ARBA00022703"/>
    </source>
</evidence>
<reference evidence="22" key="1">
    <citation type="journal article" date="2010" name="Science">
        <title>The genome of the Western clawed frog Xenopus tropicalis.</title>
        <authorList>
            <person name="Hellsten U."/>
            <person name="Harland R.M."/>
            <person name="Gilchrist M.J."/>
            <person name="Hendrix D."/>
            <person name="Jurka J."/>
            <person name="Kapitonov V."/>
            <person name="Ovcharenko I."/>
            <person name="Putnam N.H."/>
            <person name="Shu S."/>
            <person name="Taher L."/>
            <person name="Blitz I.L."/>
            <person name="Blumberg B."/>
            <person name="Dichmann D.S."/>
            <person name="Dubchak I."/>
            <person name="Amaya E."/>
            <person name="Detter J.C."/>
            <person name="Fletcher R."/>
            <person name="Gerhard D.S."/>
            <person name="Goodstein D."/>
            <person name="Graves T."/>
            <person name="Grigoriev I.V."/>
            <person name="Grimwood J."/>
            <person name="Kawashima T."/>
            <person name="Lindquist E."/>
            <person name="Lucas S.M."/>
            <person name="Mead P.E."/>
            <person name="Mitros T."/>
            <person name="Ogino H."/>
            <person name="Ohta Y."/>
            <person name="Poliakov A.V."/>
            <person name="Pollet N."/>
            <person name="Robert J."/>
            <person name="Salamov A."/>
            <person name="Sater A.K."/>
            <person name="Schmutz J."/>
            <person name="Terry A."/>
            <person name="Vize P.D."/>
            <person name="Warren W.C."/>
            <person name="Wells D."/>
            <person name="Wills A."/>
            <person name="Wilson R.K."/>
            <person name="Zimmerman L.B."/>
            <person name="Zorn A.M."/>
            <person name="Grainger R."/>
            <person name="Grammer T."/>
            <person name="Khokha M.K."/>
            <person name="Richardson P.M."/>
            <person name="Rokhsar D.S."/>
        </authorList>
    </citation>
    <scope>NUCLEOTIDE SEQUENCE [LARGE SCALE GENOMIC DNA]</scope>
    <source>
        <strain evidence="22">Nigerian</strain>
    </source>
</reference>
<evidence type="ECO:0000256" key="3">
    <source>
        <dbReference type="ARBA" id="ARBA00006672"/>
    </source>
</evidence>
<dbReference type="GO" id="GO:0006915">
    <property type="term" value="P:apoptotic process"/>
    <property type="evidence" value="ECO:0007669"/>
    <property type="project" value="UniProtKB-KW"/>
</dbReference>
<evidence type="ECO:0000256" key="17">
    <source>
        <dbReference type="ARBA" id="ARBA00022843"/>
    </source>
</evidence>
<dbReference type="GO" id="GO:0043067">
    <property type="term" value="P:regulation of programmed cell death"/>
    <property type="evidence" value="ECO:0007669"/>
    <property type="project" value="UniProtKB-ARBA"/>
</dbReference>
<keyword evidence="14 19" id="KW-0863">Zinc-finger</keyword>
<dbReference type="GeneTree" id="ENSGT00940000160406"/>
<evidence type="ECO:0000256" key="7">
    <source>
        <dbReference type="ARBA" id="ARBA00022553"/>
    </source>
</evidence>
<dbReference type="Pfam" id="PF00653">
    <property type="entry name" value="BIR"/>
    <property type="match status" value="2"/>
</dbReference>
<evidence type="ECO:0000256" key="1">
    <source>
        <dbReference type="ARBA" id="ARBA00000900"/>
    </source>
</evidence>
<evidence type="ECO:0000259" key="21">
    <source>
        <dbReference type="PROSITE" id="PS50089"/>
    </source>
</evidence>
<keyword evidence="17" id="KW-0832">Ubl conjugation</keyword>
<dbReference type="InterPro" id="IPR001370">
    <property type="entry name" value="BIR_rpt"/>
</dbReference>
<accession>F6SQD4</accession>
<proteinExistence type="inferred from homology"/>
<dbReference type="CDD" id="cd00022">
    <property type="entry name" value="BIR"/>
    <property type="match status" value="2"/>
</dbReference>
<feature type="region of interest" description="Disordered" evidence="20">
    <location>
        <begin position="57"/>
        <end position="86"/>
    </location>
</feature>
<evidence type="ECO:0000256" key="20">
    <source>
        <dbReference type="SAM" id="MobiDB-lite"/>
    </source>
</evidence>
<comment type="function">
    <text evidence="18">Weak apoptotic suppressor. Has E3 ubiquitin-protein ligase activity. Weak inhibitor of caspase activity.</text>
</comment>
<dbReference type="Ensembl" id="ENSXETT00000029187">
    <property type="protein sequence ID" value="ENSXETP00000029187"/>
    <property type="gene ID" value="ENSXETG00000013316"/>
</dbReference>
<dbReference type="CDD" id="cd16713">
    <property type="entry name" value="RING-HC_BIRC2_3_7"/>
    <property type="match status" value="1"/>
</dbReference>
<keyword evidence="16" id="KW-0862">Zinc</keyword>
<sequence length="443" mass="49124">MGGALIRECAAGWENWGVACVTEVQRFYWGRVTYLPAHRSHTGESVAAHPKLRHRALSMDGDRGPTLSGRGVPRVPPNMRSEAERQRSFRAWPHTCRTVSPAELARSGFYYLGPGDRVQCFSCGGVLRSWEPGDRPDTEHRKFFPSCPFLQVRRGPPEGTDSVDGQILGQLSGEEPDRTWEPVCPQMAGEGDRLGSFSTWPRYANGDPQQLAGAGFFYTGHRDHVKCFHCDGGLRNWEQGDDPWTEHAKWFPMCDFLLQVKGEAFIRSVQESFFSSPETSPESVGSYEGSPVSSAGSPPVCPFLSTSVAQGALQMGFKRNRVSSLMINRFILTGSCYGSVSELVTDLIRAEEIHGTESVSVPRAPTQRERPEPPKEPAPPLSTEEQLRQLKEERMCKVCMDNDVSMVFVPCGHLVVCTECAPNLRHCPICRAAIRGSVRAFMS</sequence>
<keyword evidence="5" id="KW-0217">Developmental protein</keyword>
<keyword evidence="8" id="KW-0808">Transferase</keyword>
<evidence type="ECO:0000256" key="9">
    <source>
        <dbReference type="ARBA" id="ARBA00022690"/>
    </source>
</evidence>
<dbReference type="Pfam" id="PF21290">
    <property type="entry name" value="UBA_BIRC2-3"/>
    <property type="match status" value="1"/>
</dbReference>
<dbReference type="EC" id="2.3.2.27" evidence="4"/>
<dbReference type="PANTHER" id="PTHR10044">
    <property type="entry name" value="INHIBITOR OF APOPTOSIS"/>
    <property type="match status" value="1"/>
</dbReference>
<feature type="domain" description="RING-type" evidence="21">
    <location>
        <begin position="396"/>
        <end position="431"/>
    </location>
</feature>
<dbReference type="CDD" id="cd14396">
    <property type="entry name" value="UBA_XtBIRC7_like"/>
    <property type="match status" value="1"/>
</dbReference>
<dbReference type="PANTHER" id="PTHR10044:SF163">
    <property type="entry name" value="BACULOVIRAL IAP REPEAT-CONTAINING PROTEIN 7"/>
    <property type="match status" value="1"/>
</dbReference>
<evidence type="ECO:0000256" key="2">
    <source>
        <dbReference type="ARBA" id="ARBA00004496"/>
    </source>
</evidence>
<keyword evidence="11" id="KW-0789">Thiol protease inhibitor</keyword>
<dbReference type="FunFam" id="1.10.533.10:FF:000158">
    <property type="entry name" value="Baculoviral IAP repeat-containing protein 7"/>
    <property type="match status" value="1"/>
</dbReference>
<evidence type="ECO:0000313" key="22">
    <source>
        <dbReference type="Ensembl" id="ENSXETP00000029187"/>
    </source>
</evidence>
<feature type="region of interest" description="Disordered" evidence="20">
    <location>
        <begin position="357"/>
        <end position="384"/>
    </location>
</feature>
<evidence type="ECO:0000256" key="13">
    <source>
        <dbReference type="ARBA" id="ARBA00022737"/>
    </source>
</evidence>
<evidence type="ECO:0000256" key="6">
    <source>
        <dbReference type="ARBA" id="ARBA00022490"/>
    </source>
</evidence>
<dbReference type="Gene3D" id="1.10.533.10">
    <property type="entry name" value="Death Domain, Fas"/>
    <property type="match status" value="1"/>
</dbReference>
<name>F6SQD4_XENTR</name>
<dbReference type="InterPro" id="IPR011029">
    <property type="entry name" value="DEATH-like_dom_sf"/>
</dbReference>
<dbReference type="PROSITE" id="PS01282">
    <property type="entry name" value="BIR_REPEAT_1"/>
    <property type="match status" value="2"/>
</dbReference>
<dbReference type="SMART" id="SM00184">
    <property type="entry name" value="RING"/>
    <property type="match status" value="1"/>
</dbReference>
<reference evidence="22" key="2">
    <citation type="submission" date="2011-06" db="UniProtKB">
        <authorList>
            <consortium name="Ensembl"/>
        </authorList>
    </citation>
    <scope>IDENTIFICATION</scope>
</reference>
<dbReference type="FunFam" id="3.30.40.10:FF:000184">
    <property type="entry name" value="Baculoviral IAP repeat containing 2"/>
    <property type="match status" value="1"/>
</dbReference>
<keyword evidence="12" id="KW-0479">Metal-binding</keyword>
<dbReference type="SMART" id="SM00238">
    <property type="entry name" value="BIR"/>
    <property type="match status" value="2"/>
</dbReference>